<evidence type="ECO:0000259" key="1">
    <source>
        <dbReference type="Pfam" id="PF12867"/>
    </source>
</evidence>
<keyword evidence="2" id="KW-0378">Hydrolase</keyword>
<dbReference type="Proteomes" id="UP000838324">
    <property type="component" value="Unassembled WGS sequence"/>
</dbReference>
<dbReference type="Gene3D" id="1.20.120.450">
    <property type="entry name" value="dinb family like domain"/>
    <property type="match status" value="1"/>
</dbReference>
<gene>
    <name evidence="2" type="primary">yfiT_1</name>
    <name evidence="2" type="ORF">PAECIP111892_00204</name>
</gene>
<protein>
    <submittedName>
        <fullName evidence="2">Metal-dependent hydrolase YfiT</fullName>
        <ecNumber evidence="2">3.-.-.-</ecNumber>
    </submittedName>
</protein>
<name>A0ABN8FR10_9BACL</name>
<feature type="domain" description="DinB-like" evidence="1">
    <location>
        <begin position="41"/>
        <end position="173"/>
    </location>
</feature>
<evidence type="ECO:0000313" key="2">
    <source>
        <dbReference type="EMBL" id="CAH1190472.1"/>
    </source>
</evidence>
<dbReference type="NCBIfam" id="NF009807">
    <property type="entry name" value="PRK13291.1"/>
    <property type="match status" value="1"/>
</dbReference>
<dbReference type="Pfam" id="PF12867">
    <property type="entry name" value="DinB_2"/>
    <property type="match status" value="1"/>
</dbReference>
<dbReference type="EC" id="3.-.-.-" evidence="2"/>
<accession>A0ABN8FR10</accession>
<dbReference type="SUPFAM" id="SSF109854">
    <property type="entry name" value="DinB/YfiT-like putative metalloenzymes"/>
    <property type="match status" value="1"/>
</dbReference>
<dbReference type="GO" id="GO:0016787">
    <property type="term" value="F:hydrolase activity"/>
    <property type="evidence" value="ECO:0007669"/>
    <property type="project" value="UniProtKB-KW"/>
</dbReference>
<comment type="caution">
    <text evidence="2">The sequence shown here is derived from an EMBL/GenBank/DDBJ whole genome shotgun (WGS) entry which is preliminary data.</text>
</comment>
<dbReference type="RefSeq" id="WP_236328675.1">
    <property type="nucleotide sequence ID" value="NZ_CAKMMG010000001.1"/>
</dbReference>
<dbReference type="InterPro" id="IPR034660">
    <property type="entry name" value="DinB/YfiT-like"/>
</dbReference>
<dbReference type="InterPro" id="IPR024775">
    <property type="entry name" value="DinB-like"/>
</dbReference>
<proteinExistence type="predicted"/>
<sequence length="182" mass="20803">MSSYTEDDMEHLCYPIGRFAAKENRTADERNQDILKIGRLPAGLSEAVGPLTLEQLNTPYRPGGWSVAQVVHHLADTNMFAYLRFKRGLTEDAPQIPTYRQDLWAEQSDYLEEPVESSLRLLEYLNPRFMNLLSSLSDADFDRIFVSAGLGTMSLDTALQRYIWHNSHHIAQITSLIKRSGW</sequence>
<organism evidence="2 3">
    <name type="scientific">Paenibacillus auburnensis</name>
    <dbReference type="NCBI Taxonomy" id="2905649"/>
    <lineage>
        <taxon>Bacteria</taxon>
        <taxon>Bacillati</taxon>
        <taxon>Bacillota</taxon>
        <taxon>Bacilli</taxon>
        <taxon>Bacillales</taxon>
        <taxon>Paenibacillaceae</taxon>
        <taxon>Paenibacillus</taxon>
    </lineage>
</organism>
<dbReference type="EMBL" id="CAKMMG010000001">
    <property type="protein sequence ID" value="CAH1190472.1"/>
    <property type="molecule type" value="Genomic_DNA"/>
</dbReference>
<evidence type="ECO:0000313" key="3">
    <source>
        <dbReference type="Proteomes" id="UP000838324"/>
    </source>
</evidence>
<reference evidence="2" key="1">
    <citation type="submission" date="2022-01" db="EMBL/GenBank/DDBJ databases">
        <authorList>
            <person name="Criscuolo A."/>
        </authorList>
    </citation>
    <scope>NUCLEOTIDE SEQUENCE</scope>
    <source>
        <strain evidence="2">CIP111892</strain>
    </source>
</reference>
<keyword evidence="3" id="KW-1185">Reference proteome</keyword>